<feature type="region of interest" description="Disordered" evidence="9">
    <location>
        <begin position="212"/>
        <end position="251"/>
    </location>
</feature>
<evidence type="ECO:0000256" key="3">
    <source>
        <dbReference type="ARBA" id="ARBA00022763"/>
    </source>
</evidence>
<evidence type="ECO:0000256" key="7">
    <source>
        <dbReference type="ARBA" id="ARBA00023239"/>
    </source>
</evidence>
<keyword evidence="6" id="KW-0238">DNA-binding</keyword>
<sequence length="251" mass="28089">MCGRFGLHLPAKTIADFFLTLNEPQIPPRYNITPMQDILIVRDDEQEKGRIAVYHRWGLIPFWAKDEKIGAKLSNARSESLAEKPSFRAALRYRRCVIPVSGFYEWKREGGRKQPYYIQAAEGDLLAFAGLWETWTGPDGRLIFSATIVTTAANRQMEEVHHRMPAVLDRDQAALWLDASQNRVKELRPLLNPLPEGALVLRPVSTFVNRAGNEGPRCIEPPGEGSPTANEGKKGDGADPSPPEGEQLSLF</sequence>
<dbReference type="GO" id="GO:0106300">
    <property type="term" value="P:protein-DNA covalent cross-linking repair"/>
    <property type="evidence" value="ECO:0007669"/>
    <property type="project" value="InterPro"/>
</dbReference>
<evidence type="ECO:0000256" key="8">
    <source>
        <dbReference type="RuleBase" id="RU364100"/>
    </source>
</evidence>
<gene>
    <name evidence="10" type="ORF">J3U87_06345</name>
</gene>
<dbReference type="GO" id="GO:0006508">
    <property type="term" value="P:proteolysis"/>
    <property type="evidence" value="ECO:0007669"/>
    <property type="project" value="UniProtKB-KW"/>
</dbReference>
<comment type="similarity">
    <text evidence="1 8">Belongs to the SOS response-associated peptidase family.</text>
</comment>
<evidence type="ECO:0000256" key="2">
    <source>
        <dbReference type="ARBA" id="ARBA00022670"/>
    </source>
</evidence>
<protein>
    <recommendedName>
        <fullName evidence="8">Abasic site processing protein</fullName>
        <ecNumber evidence="8">3.4.-.-</ecNumber>
    </recommendedName>
</protein>
<accession>A0A8A4TQ21</accession>
<dbReference type="Proteomes" id="UP000663929">
    <property type="component" value="Chromosome"/>
</dbReference>
<evidence type="ECO:0000256" key="9">
    <source>
        <dbReference type="SAM" id="MobiDB-lite"/>
    </source>
</evidence>
<dbReference type="RefSeq" id="WP_237382186.1">
    <property type="nucleotide sequence ID" value="NZ_CP071793.1"/>
</dbReference>
<dbReference type="PANTHER" id="PTHR13604:SF0">
    <property type="entry name" value="ABASIC SITE PROCESSING PROTEIN HMCES"/>
    <property type="match status" value="1"/>
</dbReference>
<reference evidence="10" key="1">
    <citation type="submission" date="2021-03" db="EMBL/GenBank/DDBJ databases">
        <title>Acanthopleuribacteraceae sp. M133.</title>
        <authorList>
            <person name="Wang G."/>
        </authorList>
    </citation>
    <scope>NUCLEOTIDE SEQUENCE</scope>
    <source>
        <strain evidence="10">M133</strain>
    </source>
</reference>
<evidence type="ECO:0000256" key="4">
    <source>
        <dbReference type="ARBA" id="ARBA00022801"/>
    </source>
</evidence>
<dbReference type="GO" id="GO:0016829">
    <property type="term" value="F:lyase activity"/>
    <property type="evidence" value="ECO:0007669"/>
    <property type="project" value="UniProtKB-KW"/>
</dbReference>
<keyword evidence="4 8" id="KW-0378">Hydrolase</keyword>
<dbReference type="AlphaFoldDB" id="A0A8A4TQ21"/>
<name>A0A8A4TQ21_SULCO</name>
<dbReference type="Pfam" id="PF02586">
    <property type="entry name" value="SRAP"/>
    <property type="match status" value="1"/>
</dbReference>
<dbReference type="KEGG" id="scor:J3U87_06345"/>
<keyword evidence="2 8" id="KW-0645">Protease</keyword>
<evidence type="ECO:0000256" key="6">
    <source>
        <dbReference type="ARBA" id="ARBA00023125"/>
    </source>
</evidence>
<keyword evidence="7" id="KW-0456">Lyase</keyword>
<dbReference type="SUPFAM" id="SSF143081">
    <property type="entry name" value="BB1717-like"/>
    <property type="match status" value="1"/>
</dbReference>
<dbReference type="EC" id="3.4.-.-" evidence="8"/>
<keyword evidence="11" id="KW-1185">Reference proteome</keyword>
<dbReference type="InterPro" id="IPR003738">
    <property type="entry name" value="SRAP"/>
</dbReference>
<evidence type="ECO:0000256" key="1">
    <source>
        <dbReference type="ARBA" id="ARBA00008136"/>
    </source>
</evidence>
<dbReference type="GO" id="GO:0003697">
    <property type="term" value="F:single-stranded DNA binding"/>
    <property type="evidence" value="ECO:0007669"/>
    <property type="project" value="InterPro"/>
</dbReference>
<dbReference type="PANTHER" id="PTHR13604">
    <property type="entry name" value="DC12-RELATED"/>
    <property type="match status" value="1"/>
</dbReference>
<keyword evidence="5" id="KW-0190">Covalent protein-DNA linkage</keyword>
<dbReference type="Gene3D" id="3.90.1680.10">
    <property type="entry name" value="SOS response associated peptidase-like"/>
    <property type="match status" value="1"/>
</dbReference>
<dbReference type="EMBL" id="CP071793">
    <property type="protein sequence ID" value="QTD52076.1"/>
    <property type="molecule type" value="Genomic_DNA"/>
</dbReference>
<keyword evidence="3" id="KW-0227">DNA damage</keyword>
<evidence type="ECO:0000313" key="11">
    <source>
        <dbReference type="Proteomes" id="UP000663929"/>
    </source>
</evidence>
<evidence type="ECO:0000256" key="5">
    <source>
        <dbReference type="ARBA" id="ARBA00023124"/>
    </source>
</evidence>
<organism evidence="10 11">
    <name type="scientific">Sulfidibacter corallicola</name>
    <dbReference type="NCBI Taxonomy" id="2818388"/>
    <lineage>
        <taxon>Bacteria</taxon>
        <taxon>Pseudomonadati</taxon>
        <taxon>Acidobacteriota</taxon>
        <taxon>Holophagae</taxon>
        <taxon>Acanthopleuribacterales</taxon>
        <taxon>Acanthopleuribacteraceae</taxon>
        <taxon>Sulfidibacter</taxon>
    </lineage>
</organism>
<dbReference type="GO" id="GO:0008233">
    <property type="term" value="F:peptidase activity"/>
    <property type="evidence" value="ECO:0007669"/>
    <property type="project" value="UniProtKB-KW"/>
</dbReference>
<evidence type="ECO:0000313" key="10">
    <source>
        <dbReference type="EMBL" id="QTD52076.1"/>
    </source>
</evidence>
<dbReference type="InterPro" id="IPR036590">
    <property type="entry name" value="SRAP-like"/>
</dbReference>
<proteinExistence type="inferred from homology"/>